<reference evidence="1" key="1">
    <citation type="submission" date="2020-05" db="EMBL/GenBank/DDBJ databases">
        <title>Mycena genomes resolve the evolution of fungal bioluminescence.</title>
        <authorList>
            <person name="Tsai I.J."/>
        </authorList>
    </citation>
    <scope>NUCLEOTIDE SEQUENCE</scope>
    <source>
        <strain evidence="1">160909Yilan</strain>
    </source>
</reference>
<keyword evidence="2" id="KW-1185">Reference proteome</keyword>
<evidence type="ECO:0000313" key="1">
    <source>
        <dbReference type="EMBL" id="KAF7346803.1"/>
    </source>
</evidence>
<dbReference type="EMBL" id="JACAZH010000018">
    <property type="protein sequence ID" value="KAF7346803.1"/>
    <property type="molecule type" value="Genomic_DNA"/>
</dbReference>
<dbReference type="AlphaFoldDB" id="A0A8H6XRQ0"/>
<dbReference type="Proteomes" id="UP000623467">
    <property type="component" value="Unassembled WGS sequence"/>
</dbReference>
<name>A0A8H6XRQ0_9AGAR</name>
<gene>
    <name evidence="1" type="ORF">MSAN_01819100</name>
</gene>
<evidence type="ECO:0000313" key="2">
    <source>
        <dbReference type="Proteomes" id="UP000623467"/>
    </source>
</evidence>
<comment type="caution">
    <text evidence="1">The sequence shown here is derived from an EMBL/GenBank/DDBJ whole genome shotgun (WGS) entry which is preliminary data.</text>
</comment>
<organism evidence="1 2">
    <name type="scientific">Mycena sanguinolenta</name>
    <dbReference type="NCBI Taxonomy" id="230812"/>
    <lineage>
        <taxon>Eukaryota</taxon>
        <taxon>Fungi</taxon>
        <taxon>Dikarya</taxon>
        <taxon>Basidiomycota</taxon>
        <taxon>Agaricomycotina</taxon>
        <taxon>Agaricomycetes</taxon>
        <taxon>Agaricomycetidae</taxon>
        <taxon>Agaricales</taxon>
        <taxon>Marasmiineae</taxon>
        <taxon>Mycenaceae</taxon>
        <taxon>Mycena</taxon>
    </lineage>
</organism>
<protein>
    <submittedName>
        <fullName evidence="1">Uncharacterized protein</fullName>
    </submittedName>
</protein>
<accession>A0A8H6XRQ0</accession>
<dbReference type="OrthoDB" id="2954679at2759"/>
<sequence>MEIEPALPLDLERMTFELVAELHPTTIPTLLRVCRRVHAWLEPLLYRVLNLDDFNLIRAIDFSLKPPSTESQPPQSLLSRIYQWYNPPEPVEPPRLQFFRNAVRHVFCTIPDFFANADTSWQTISHFLRLHPAVFELAVKGYSATVKTLPSSNRKQLAKELRPTRLTLELCNEYSSVDLTDPFFSSVTHLTLLTPCTLTRQPNWLPSSLAGLTHLCVTEDIAQVIMPRVFTTCPSLQAFVVYWWEAPIPRWRRLRAETSPQLAKDLSDQLRIAKNRRYSRMVGFEMQLERSAYADARIVLVSVPDFFEAWERGVRSGQDMWVCVEQFIASKRRGEREQNAYILVTGEPWGFLSDSEIEEADGLESIIPPSFCSGTRTKKRTTCLPHFHHPHERVP</sequence>
<proteinExistence type="predicted"/>